<feature type="compositionally biased region" description="Basic and acidic residues" evidence="13">
    <location>
        <begin position="863"/>
        <end position="890"/>
    </location>
</feature>
<evidence type="ECO:0000256" key="4">
    <source>
        <dbReference type="ARBA" id="ARBA00022454"/>
    </source>
</evidence>
<evidence type="ECO:0000256" key="12">
    <source>
        <dbReference type="SAM" id="Coils"/>
    </source>
</evidence>
<dbReference type="PANTHER" id="PTHR19306">
    <property type="entry name" value="STRUCTURAL MAINTENANCE OF CHROMOSOMES 5,6 SMC5, SMC6"/>
    <property type="match status" value="1"/>
</dbReference>
<keyword evidence="16" id="KW-1185">Reference proteome</keyword>
<comment type="caution">
    <text evidence="15">The sequence shown here is derived from an EMBL/GenBank/DDBJ whole genome shotgun (WGS) entry which is preliminary data.</text>
</comment>
<keyword evidence="5" id="KW-0547">Nucleotide-binding</keyword>
<keyword evidence="7" id="KW-0067">ATP-binding</keyword>
<dbReference type="GO" id="GO:0003684">
    <property type="term" value="F:damaged DNA binding"/>
    <property type="evidence" value="ECO:0007669"/>
    <property type="project" value="TreeGrafter"/>
</dbReference>
<evidence type="ECO:0000256" key="2">
    <source>
        <dbReference type="ARBA" id="ARBA00004286"/>
    </source>
</evidence>
<name>A0AAV7XID0_9NEOP</name>
<evidence type="ECO:0000256" key="6">
    <source>
        <dbReference type="ARBA" id="ARBA00022763"/>
    </source>
</evidence>
<feature type="region of interest" description="Disordered" evidence="13">
    <location>
        <begin position="32"/>
        <end position="67"/>
    </location>
</feature>
<evidence type="ECO:0000256" key="1">
    <source>
        <dbReference type="ARBA" id="ARBA00004123"/>
    </source>
</evidence>
<dbReference type="GO" id="GO:0030915">
    <property type="term" value="C:Smc5-Smc6 complex"/>
    <property type="evidence" value="ECO:0007669"/>
    <property type="project" value="TreeGrafter"/>
</dbReference>
<dbReference type="Gene3D" id="3.40.50.300">
    <property type="entry name" value="P-loop containing nucleotide triphosphate hydrolases"/>
    <property type="match status" value="1"/>
</dbReference>
<dbReference type="SUPFAM" id="SSF75553">
    <property type="entry name" value="Smc hinge domain"/>
    <property type="match status" value="1"/>
</dbReference>
<evidence type="ECO:0000259" key="14">
    <source>
        <dbReference type="Pfam" id="PF06470"/>
    </source>
</evidence>
<dbReference type="GO" id="GO:0005524">
    <property type="term" value="F:ATP binding"/>
    <property type="evidence" value="ECO:0007669"/>
    <property type="project" value="UniProtKB-KW"/>
</dbReference>
<evidence type="ECO:0000256" key="8">
    <source>
        <dbReference type="ARBA" id="ARBA00023054"/>
    </source>
</evidence>
<keyword evidence="11" id="KW-0539">Nucleus</keyword>
<dbReference type="EMBL" id="JAPTSV010000009">
    <property type="protein sequence ID" value="KAJ1524555.1"/>
    <property type="molecule type" value="Genomic_DNA"/>
</dbReference>
<proteinExistence type="inferred from homology"/>
<sequence>MSLENSQYTFHSLQAVDRAAFQREVDRITKEVDQINEDDAAPTTSAVPVKRGRFTQSQPPASLPSRQPRVVSGTILEVILEDFLCHEHMRVTLNKEINFIVGRNGSGKSAILTGLVVALGGNASTTGRGVALKDFVKHGRNMARVTCVVSNAGALSYKKEEYGEKIIVVRTIQSQGGSSVKLRSERGKLISSKMEDLRTMTMKLGIQVDNPISVLDQNTARHFLNQSKADKKFDLFMRATNLETLQKIYVEINLAVERTNQEIGKKERQLIENNAEVQEAQRKYEMLQSLDKDREKGDVLKMELLWAETRDLSNSLLKIQSEQKKVQKEKEKLSKMLSSQEQLEPVLQEIESLKAVLQNLEAERKEVDTDIRALKEKYQLANKKQKNFEREKEGIERELKSDKENIAEYKNEIRSQEQKMLPEHVDKRRQQRDEIHELQRLLQQYRSERQTTEEEIRNLQGEEHNVTDTLRHLRRNKVNFEEEKKKLTNRLQELQASTDNLALFGPSIPELVRQINSSRQFKKKPVGPIGSYVKVKDPKWALAVESVIKGRLDTFVVDNLEDQKVLQNMINKLCSRGRKPAVLRTTFTSSVYDTSMSEARTDEYCNILDMVEISNAVAHNLLIDQCKLESTLLIPTDRECFANLSNARTVPRNCTRAITLKGDSYMPAPRFGSYAAPQRTVTALQTSRDDIIRDTQQRIAESVEKLRTVTVDVSDASKSLENITAKVRQARSTLNNISRQVVDVQSKLEQLKDIEQPDTNTVSVLREELATKERELQGKINDLNEYPSKIAALEQEKSELKNVGSELQRKQHEISEKMDAVKRQQSSCREQIEELQSAQVGKKRKLEQAKKLEAQFDKECKELEEKHEKAKEKAEKLEDHLRSEAEEKQKVFTSVSTTER</sequence>
<evidence type="ECO:0000256" key="13">
    <source>
        <dbReference type="SAM" id="MobiDB-lite"/>
    </source>
</evidence>
<keyword evidence="10" id="KW-0234">DNA repair</keyword>
<evidence type="ECO:0000256" key="7">
    <source>
        <dbReference type="ARBA" id="ARBA00022840"/>
    </source>
</evidence>
<keyword evidence="4" id="KW-0158">Chromosome</keyword>
<feature type="coiled-coil region" evidence="12">
    <location>
        <begin position="316"/>
        <end position="497"/>
    </location>
</feature>
<dbReference type="InterPro" id="IPR036277">
    <property type="entry name" value="SMC_hinge_sf"/>
</dbReference>
<gene>
    <name evidence="15" type="ORF">ONE63_011043</name>
</gene>
<dbReference type="Proteomes" id="UP001075354">
    <property type="component" value="Chromosome 9"/>
</dbReference>
<keyword evidence="6" id="KW-0227">DNA damage</keyword>
<evidence type="ECO:0000256" key="11">
    <source>
        <dbReference type="ARBA" id="ARBA00023242"/>
    </source>
</evidence>
<dbReference type="InterPro" id="IPR010935">
    <property type="entry name" value="SMC_hinge"/>
</dbReference>
<keyword evidence="9" id="KW-0233">DNA recombination</keyword>
<evidence type="ECO:0000256" key="10">
    <source>
        <dbReference type="ARBA" id="ARBA00023204"/>
    </source>
</evidence>
<dbReference type="PANTHER" id="PTHR19306:SF6">
    <property type="entry name" value="STRUCTURAL MAINTENANCE OF CHROMOSOMES PROTEIN 6"/>
    <property type="match status" value="1"/>
</dbReference>
<comment type="similarity">
    <text evidence="3">Belongs to the SMC family. SMC6 subfamily.</text>
</comment>
<dbReference type="GO" id="GO:0005634">
    <property type="term" value="C:nucleus"/>
    <property type="evidence" value="ECO:0007669"/>
    <property type="project" value="UniProtKB-SubCell"/>
</dbReference>
<evidence type="ECO:0000313" key="15">
    <source>
        <dbReference type="EMBL" id="KAJ1524555.1"/>
    </source>
</evidence>
<dbReference type="GO" id="GO:0051276">
    <property type="term" value="P:chromosome organization"/>
    <property type="evidence" value="ECO:0007669"/>
    <property type="project" value="InterPro"/>
</dbReference>
<evidence type="ECO:0000313" key="16">
    <source>
        <dbReference type="Proteomes" id="UP001075354"/>
    </source>
</evidence>
<dbReference type="GO" id="GO:0035861">
    <property type="term" value="C:site of double-strand break"/>
    <property type="evidence" value="ECO:0007669"/>
    <property type="project" value="TreeGrafter"/>
</dbReference>
<dbReference type="AlphaFoldDB" id="A0AAV7XID0"/>
<keyword evidence="8 12" id="KW-0175">Coiled coil</keyword>
<dbReference type="GO" id="GO:0003697">
    <property type="term" value="F:single-stranded DNA binding"/>
    <property type="evidence" value="ECO:0007669"/>
    <property type="project" value="TreeGrafter"/>
</dbReference>
<feature type="coiled-coil region" evidence="12">
    <location>
        <begin position="242"/>
        <end position="290"/>
    </location>
</feature>
<protein>
    <recommendedName>
        <fullName evidence="14">SMC hinge domain-containing protein</fullName>
    </recommendedName>
</protein>
<evidence type="ECO:0000256" key="5">
    <source>
        <dbReference type="ARBA" id="ARBA00022741"/>
    </source>
</evidence>
<reference evidence="15" key="1">
    <citation type="submission" date="2022-12" db="EMBL/GenBank/DDBJ databases">
        <title>Chromosome-level genome assembly of the bean flower thrips Megalurothrips usitatus.</title>
        <authorList>
            <person name="Ma L."/>
            <person name="Liu Q."/>
            <person name="Li H."/>
            <person name="Cai W."/>
        </authorList>
    </citation>
    <scope>NUCLEOTIDE SEQUENCE</scope>
    <source>
        <strain evidence="15">Cailab_2022a</strain>
    </source>
</reference>
<accession>A0AAV7XID0</accession>
<feature type="compositionally biased region" description="Polar residues" evidence="13">
    <location>
        <begin position="891"/>
        <end position="900"/>
    </location>
</feature>
<evidence type="ECO:0000256" key="3">
    <source>
        <dbReference type="ARBA" id="ARBA00006793"/>
    </source>
</evidence>
<dbReference type="InterPro" id="IPR027417">
    <property type="entry name" value="P-loop_NTPase"/>
</dbReference>
<comment type="subcellular location">
    <subcellularLocation>
        <location evidence="2">Chromosome</location>
    </subcellularLocation>
    <subcellularLocation>
        <location evidence="1">Nucleus</location>
    </subcellularLocation>
</comment>
<dbReference type="SUPFAM" id="SSF52540">
    <property type="entry name" value="P-loop containing nucleoside triphosphate hydrolases"/>
    <property type="match status" value="1"/>
</dbReference>
<dbReference type="Pfam" id="PF06470">
    <property type="entry name" value="SMC_hinge"/>
    <property type="match status" value="1"/>
</dbReference>
<feature type="region of interest" description="Disordered" evidence="13">
    <location>
        <begin position="863"/>
        <end position="900"/>
    </location>
</feature>
<dbReference type="GO" id="GO:0000724">
    <property type="term" value="P:double-strand break repair via homologous recombination"/>
    <property type="evidence" value="ECO:0007669"/>
    <property type="project" value="TreeGrafter"/>
</dbReference>
<organism evidence="15 16">
    <name type="scientific">Megalurothrips usitatus</name>
    <name type="common">bean blossom thrips</name>
    <dbReference type="NCBI Taxonomy" id="439358"/>
    <lineage>
        <taxon>Eukaryota</taxon>
        <taxon>Metazoa</taxon>
        <taxon>Ecdysozoa</taxon>
        <taxon>Arthropoda</taxon>
        <taxon>Hexapoda</taxon>
        <taxon>Insecta</taxon>
        <taxon>Pterygota</taxon>
        <taxon>Neoptera</taxon>
        <taxon>Paraneoptera</taxon>
        <taxon>Thysanoptera</taxon>
        <taxon>Terebrantia</taxon>
        <taxon>Thripoidea</taxon>
        <taxon>Thripidae</taxon>
        <taxon>Megalurothrips</taxon>
    </lineage>
</organism>
<evidence type="ECO:0000256" key="9">
    <source>
        <dbReference type="ARBA" id="ARBA00023172"/>
    </source>
</evidence>
<feature type="domain" description="SMC hinge" evidence="14">
    <location>
        <begin position="525"/>
        <end position="616"/>
    </location>
</feature>